<evidence type="ECO:0000313" key="1">
    <source>
        <dbReference type="EMBL" id="TDN58237.1"/>
    </source>
</evidence>
<gene>
    <name evidence="1" type="ORF">EC847_106181</name>
</gene>
<proteinExistence type="predicted"/>
<comment type="caution">
    <text evidence="1">The sequence shown here is derived from an EMBL/GenBank/DDBJ whole genome shotgun (WGS) entry which is preliminary data.</text>
</comment>
<dbReference type="Proteomes" id="UP000295530">
    <property type="component" value="Unassembled WGS sequence"/>
</dbReference>
<sequence>MICAFLLTIFTGWLHLRSETHLMLNKKGFYVALGDV</sequence>
<organism evidence="1 2">
    <name type="scientific">Scandinavium goeteborgense</name>
    <dbReference type="NCBI Taxonomy" id="1851514"/>
    <lineage>
        <taxon>Bacteria</taxon>
        <taxon>Pseudomonadati</taxon>
        <taxon>Pseudomonadota</taxon>
        <taxon>Gammaproteobacteria</taxon>
        <taxon>Enterobacterales</taxon>
        <taxon>Enterobacteriaceae</taxon>
        <taxon>Scandinavium</taxon>
    </lineage>
</organism>
<name>A0A4R6EK85_SCAGO</name>
<evidence type="ECO:0000313" key="2">
    <source>
        <dbReference type="Proteomes" id="UP000295530"/>
    </source>
</evidence>
<accession>A0A4R6EK85</accession>
<keyword evidence="2" id="KW-1185">Reference proteome</keyword>
<dbReference type="AlphaFoldDB" id="A0A4R6EK85"/>
<dbReference type="EMBL" id="SNVX01000006">
    <property type="protein sequence ID" value="TDN58237.1"/>
    <property type="molecule type" value="Genomic_DNA"/>
</dbReference>
<protein>
    <submittedName>
        <fullName evidence="1">Uncharacterized protein</fullName>
    </submittedName>
</protein>
<reference evidence="1 2" key="1">
    <citation type="submission" date="2019-03" db="EMBL/GenBank/DDBJ databases">
        <title>Genomic analyses of the natural microbiome of Caenorhabditis elegans.</title>
        <authorList>
            <person name="Samuel B."/>
        </authorList>
    </citation>
    <scope>NUCLEOTIDE SEQUENCE [LARGE SCALE GENOMIC DNA]</scope>
    <source>
        <strain evidence="1 2">BIGb0156</strain>
    </source>
</reference>